<proteinExistence type="predicted"/>
<organism evidence="1 2">
    <name type="scientific">Natribacillus halophilus</name>
    <dbReference type="NCBI Taxonomy" id="549003"/>
    <lineage>
        <taxon>Bacteria</taxon>
        <taxon>Bacillati</taxon>
        <taxon>Bacillota</taxon>
        <taxon>Bacilli</taxon>
        <taxon>Bacillales</taxon>
        <taxon>Bacillaceae</taxon>
        <taxon>Natribacillus</taxon>
    </lineage>
</organism>
<evidence type="ECO:0000313" key="1">
    <source>
        <dbReference type="EMBL" id="SDI47667.1"/>
    </source>
</evidence>
<evidence type="ECO:0000313" key="2">
    <source>
        <dbReference type="Proteomes" id="UP000198853"/>
    </source>
</evidence>
<dbReference type="EMBL" id="FNEN01000002">
    <property type="protein sequence ID" value="SDI47667.1"/>
    <property type="molecule type" value="Genomic_DNA"/>
</dbReference>
<dbReference type="AlphaFoldDB" id="A0A1G8KWD1"/>
<gene>
    <name evidence="1" type="ORF">SAMN04488123_102344</name>
</gene>
<name>A0A1G8KWD1_9BACI</name>
<dbReference type="Proteomes" id="UP000198853">
    <property type="component" value="Unassembled WGS sequence"/>
</dbReference>
<accession>A0A1G8KWD1</accession>
<keyword evidence="2" id="KW-1185">Reference proteome</keyword>
<protein>
    <submittedName>
        <fullName evidence="1">Uncharacterized protein</fullName>
    </submittedName>
</protein>
<reference evidence="1 2" key="1">
    <citation type="submission" date="2016-10" db="EMBL/GenBank/DDBJ databases">
        <authorList>
            <person name="de Groot N.N."/>
        </authorList>
    </citation>
    <scope>NUCLEOTIDE SEQUENCE [LARGE SCALE GENOMIC DNA]</scope>
    <source>
        <strain evidence="1 2">DSM 21771</strain>
    </source>
</reference>
<sequence length="76" mass="8595">MYESFVGTKLAIRTIPLMIGENCPNRALIRTKEGADQVKIVRMGGSYGHNQDHSAKKCPNPKDAFFDHITRFFVLI</sequence>